<feature type="compositionally biased region" description="Low complexity" evidence="5">
    <location>
        <begin position="1"/>
        <end position="11"/>
    </location>
</feature>
<protein>
    <submittedName>
        <fullName evidence="7">LysR family transcriptional regulator</fullName>
    </submittedName>
</protein>
<evidence type="ECO:0000256" key="4">
    <source>
        <dbReference type="ARBA" id="ARBA00023163"/>
    </source>
</evidence>
<evidence type="ECO:0000313" key="8">
    <source>
        <dbReference type="Proteomes" id="UP000321201"/>
    </source>
</evidence>
<sequence>MSAHRSNPSSGRRPRPRTPEPECRAVSDAGSLSAQTPGRAVGTAARARPAGYLARHSTLRQLQVFEAVARLGSFTRAAEELFLAQPTVSMQLKKLTDTIGLPLLEQVGIRIQLTDTGREVYAACQEVLGALANLEMKLADIKGLKRGYLRLAVITSAKYLAPHLLGRFCRLYPGVEVSLKVTNRERLLERIASHGDDLYILGQPPQGLEVEAYPLIPNPLVVMAARSHPLVNVANIPLKRLLEEPFIMREPGSGTRDALLRLFETKGLPAPVARMEFGSNEAIKQAIVAGLGISVLSLHSLVLEGTSGPIAILDVQGFPIQRHWYVVYPKGRKPSVVAQAFLEFVKQEGRHIAENLDKEMEKIRRLRSAKPRKREKPLAKDN</sequence>
<evidence type="ECO:0000256" key="1">
    <source>
        <dbReference type="ARBA" id="ARBA00009437"/>
    </source>
</evidence>
<comment type="caution">
    <text evidence="7">The sequence shown here is derived from an EMBL/GenBank/DDBJ whole genome shotgun (WGS) entry which is preliminary data.</text>
</comment>
<feature type="region of interest" description="Disordered" evidence="5">
    <location>
        <begin position="1"/>
        <end position="43"/>
    </location>
</feature>
<keyword evidence="2" id="KW-0805">Transcription regulation</keyword>
<proteinExistence type="inferred from homology"/>
<dbReference type="Pfam" id="PF03466">
    <property type="entry name" value="LysR_substrate"/>
    <property type="match status" value="1"/>
</dbReference>
<dbReference type="PANTHER" id="PTHR30126">
    <property type="entry name" value="HTH-TYPE TRANSCRIPTIONAL REGULATOR"/>
    <property type="match status" value="1"/>
</dbReference>
<evidence type="ECO:0000256" key="5">
    <source>
        <dbReference type="SAM" id="MobiDB-lite"/>
    </source>
</evidence>
<dbReference type="InterPro" id="IPR000847">
    <property type="entry name" value="LysR_HTH_N"/>
</dbReference>
<dbReference type="Gene3D" id="1.10.10.10">
    <property type="entry name" value="Winged helix-like DNA-binding domain superfamily/Winged helix DNA-binding domain"/>
    <property type="match status" value="1"/>
</dbReference>
<evidence type="ECO:0000259" key="6">
    <source>
        <dbReference type="PROSITE" id="PS50931"/>
    </source>
</evidence>
<dbReference type="InterPro" id="IPR036388">
    <property type="entry name" value="WH-like_DNA-bd_sf"/>
</dbReference>
<dbReference type="InterPro" id="IPR005119">
    <property type="entry name" value="LysR_subst-bd"/>
</dbReference>
<dbReference type="CDD" id="cd08419">
    <property type="entry name" value="PBP2_CbbR_RubisCO_like"/>
    <property type="match status" value="1"/>
</dbReference>
<dbReference type="Gene3D" id="3.40.190.290">
    <property type="match status" value="1"/>
</dbReference>
<feature type="domain" description="HTH lysR-type" evidence="6">
    <location>
        <begin position="58"/>
        <end position="114"/>
    </location>
</feature>
<name>A0A5C7EJ43_9PROT</name>
<dbReference type="GO" id="GO:0003700">
    <property type="term" value="F:DNA-binding transcription factor activity"/>
    <property type="evidence" value="ECO:0007669"/>
    <property type="project" value="InterPro"/>
</dbReference>
<evidence type="ECO:0000256" key="2">
    <source>
        <dbReference type="ARBA" id="ARBA00023015"/>
    </source>
</evidence>
<dbReference type="Proteomes" id="UP000321201">
    <property type="component" value="Unassembled WGS sequence"/>
</dbReference>
<dbReference type="EMBL" id="VPFL01000019">
    <property type="protein sequence ID" value="TXF10939.1"/>
    <property type="molecule type" value="Genomic_DNA"/>
</dbReference>
<dbReference type="PRINTS" id="PR00039">
    <property type="entry name" value="HTHLYSR"/>
</dbReference>
<reference evidence="7 8" key="1">
    <citation type="submission" date="2019-08" db="EMBL/GenBank/DDBJ databases">
        <title>Pelomicrobium methylotrophicum gen. nov., sp. nov. a moderately thermophilic, facultatively anaerobic, lithoautotrophic and methylotrophic bacterium isolated from a terrestrial mud volcano.</title>
        <authorList>
            <person name="Slobodkina G.B."/>
            <person name="Merkel A.Y."/>
            <person name="Slobodkin A.I."/>
        </authorList>
    </citation>
    <scope>NUCLEOTIDE SEQUENCE [LARGE SCALE GENOMIC DNA]</scope>
    <source>
        <strain evidence="7 8">SM250</strain>
    </source>
</reference>
<organism evidence="7 8">
    <name type="scientific">Pelomicrobium methylotrophicum</name>
    <dbReference type="NCBI Taxonomy" id="2602750"/>
    <lineage>
        <taxon>Bacteria</taxon>
        <taxon>Pseudomonadati</taxon>
        <taxon>Pseudomonadota</taxon>
        <taxon>Hydrogenophilia</taxon>
        <taxon>Hydrogenophilia incertae sedis</taxon>
        <taxon>Pelomicrobium</taxon>
    </lineage>
</organism>
<dbReference type="InParanoid" id="A0A5C7EJ43"/>
<keyword evidence="3" id="KW-0238">DNA-binding</keyword>
<dbReference type="AlphaFoldDB" id="A0A5C7EJ43"/>
<accession>A0A5C7EJ43</accession>
<dbReference type="InterPro" id="IPR036390">
    <property type="entry name" value="WH_DNA-bd_sf"/>
</dbReference>
<dbReference type="GO" id="GO:0000976">
    <property type="term" value="F:transcription cis-regulatory region binding"/>
    <property type="evidence" value="ECO:0007669"/>
    <property type="project" value="TreeGrafter"/>
</dbReference>
<comment type="similarity">
    <text evidence="1">Belongs to the LysR transcriptional regulatory family.</text>
</comment>
<evidence type="ECO:0000256" key="3">
    <source>
        <dbReference type="ARBA" id="ARBA00023125"/>
    </source>
</evidence>
<gene>
    <name evidence="7" type="ORF">FR698_12730</name>
</gene>
<dbReference type="SUPFAM" id="SSF53850">
    <property type="entry name" value="Periplasmic binding protein-like II"/>
    <property type="match status" value="1"/>
</dbReference>
<keyword evidence="4" id="KW-0804">Transcription</keyword>
<evidence type="ECO:0000313" key="7">
    <source>
        <dbReference type="EMBL" id="TXF10939.1"/>
    </source>
</evidence>
<dbReference type="OrthoDB" id="5297085at2"/>
<keyword evidence="8" id="KW-1185">Reference proteome</keyword>
<dbReference type="PROSITE" id="PS50931">
    <property type="entry name" value="HTH_LYSR"/>
    <property type="match status" value="1"/>
</dbReference>
<dbReference type="SUPFAM" id="SSF46785">
    <property type="entry name" value="Winged helix' DNA-binding domain"/>
    <property type="match status" value="1"/>
</dbReference>
<dbReference type="PANTHER" id="PTHR30126:SF5">
    <property type="entry name" value="HTH-TYPE TRANSCRIPTIONAL ACTIVATOR CMPR"/>
    <property type="match status" value="1"/>
</dbReference>
<dbReference type="Pfam" id="PF00126">
    <property type="entry name" value="HTH_1"/>
    <property type="match status" value="1"/>
</dbReference>